<dbReference type="AlphaFoldDB" id="A0A562R6J3"/>
<protein>
    <recommendedName>
        <fullName evidence="3">Esterase</fullName>
    </recommendedName>
</protein>
<reference evidence="1 2" key="1">
    <citation type="journal article" date="2015" name="Stand. Genomic Sci.">
        <title>Genomic Encyclopedia of Bacterial and Archaeal Type Strains, Phase III: the genomes of soil and plant-associated and newly described type strains.</title>
        <authorList>
            <person name="Whitman W.B."/>
            <person name="Woyke T."/>
            <person name="Klenk H.P."/>
            <person name="Zhou Y."/>
            <person name="Lilburn T.G."/>
            <person name="Beck B.J."/>
            <person name="De Vos P."/>
            <person name="Vandamme P."/>
            <person name="Eisen J.A."/>
            <person name="Garrity G."/>
            <person name="Hugenholtz P."/>
            <person name="Kyrpides N.C."/>
        </authorList>
    </citation>
    <scope>NUCLEOTIDE SEQUENCE [LARGE SCALE GENOMIC DNA]</scope>
    <source>
        <strain evidence="1 2">CGMCC 1.10822</strain>
    </source>
</reference>
<sequence>MTSAATILYLHGFRSSPLSMKGRLLSQRMTALGRAQDFIAPQLPASPRQAMAEVLALLERPSSCHGAWHHVTRAQPDAVLASELTIIGSSLGGYYATWLAEKLGCRAVLLNPAVTPLVDLEKYVGVTTMFHSDEPFDFRREYIGELRDLAVPAITRPDRYFLVAATGDEVLDWRAMVAHYPGARQHVIDGSDHGISEFAQYVDDVLDFAGVRAG</sequence>
<dbReference type="PANTHER" id="PTHR35602:SF3">
    <property type="entry name" value="ESTERASE YQIA"/>
    <property type="match status" value="1"/>
</dbReference>
<proteinExistence type="predicted"/>
<dbReference type="EMBL" id="VLLB01000005">
    <property type="protein sequence ID" value="TWI64194.1"/>
    <property type="molecule type" value="Genomic_DNA"/>
</dbReference>
<evidence type="ECO:0000313" key="1">
    <source>
        <dbReference type="EMBL" id="TWI64194.1"/>
    </source>
</evidence>
<accession>A0A562R6J3</accession>
<evidence type="ECO:0008006" key="3">
    <source>
        <dbReference type="Google" id="ProtNLM"/>
    </source>
</evidence>
<name>A0A562R6J3_9BURK</name>
<dbReference type="Pfam" id="PF05728">
    <property type="entry name" value="UPF0227"/>
    <property type="match status" value="1"/>
</dbReference>
<dbReference type="InterPro" id="IPR008886">
    <property type="entry name" value="UPF0227/Esterase_YqiA"/>
</dbReference>
<organism evidence="1 2">
    <name type="scientific">Pseudoduganella lurida</name>
    <dbReference type="NCBI Taxonomy" id="1036180"/>
    <lineage>
        <taxon>Bacteria</taxon>
        <taxon>Pseudomonadati</taxon>
        <taxon>Pseudomonadota</taxon>
        <taxon>Betaproteobacteria</taxon>
        <taxon>Burkholderiales</taxon>
        <taxon>Oxalobacteraceae</taxon>
        <taxon>Telluria group</taxon>
        <taxon>Pseudoduganella</taxon>
    </lineage>
</organism>
<gene>
    <name evidence="1" type="ORF">IP91_02960</name>
</gene>
<dbReference type="InterPro" id="IPR029058">
    <property type="entry name" value="AB_hydrolase_fold"/>
</dbReference>
<keyword evidence="2" id="KW-1185">Reference proteome</keyword>
<dbReference type="SUPFAM" id="SSF53474">
    <property type="entry name" value="alpha/beta-Hydrolases"/>
    <property type="match status" value="1"/>
</dbReference>
<dbReference type="PANTHER" id="PTHR35602">
    <property type="entry name" value="ESTERASE YQIA-RELATED"/>
    <property type="match status" value="1"/>
</dbReference>
<comment type="caution">
    <text evidence="1">The sequence shown here is derived from an EMBL/GenBank/DDBJ whole genome shotgun (WGS) entry which is preliminary data.</text>
</comment>
<evidence type="ECO:0000313" key="2">
    <source>
        <dbReference type="Proteomes" id="UP000318431"/>
    </source>
</evidence>
<dbReference type="Gene3D" id="3.40.50.1820">
    <property type="entry name" value="alpha/beta hydrolase"/>
    <property type="match status" value="1"/>
</dbReference>
<dbReference type="Proteomes" id="UP000318431">
    <property type="component" value="Unassembled WGS sequence"/>
</dbReference>